<reference evidence="6" key="1">
    <citation type="submission" date="2016-11" db="EMBL/GenBank/DDBJ databases">
        <authorList>
            <person name="Varghese N."/>
            <person name="Submissions S."/>
        </authorList>
    </citation>
    <scope>NUCLEOTIDE SEQUENCE [LARGE SCALE GENOMIC DNA]</scope>
    <source>
        <strain evidence="6">YL228</strain>
    </source>
</reference>
<dbReference type="EMBL" id="FPIP01000001">
    <property type="protein sequence ID" value="SFW10903.1"/>
    <property type="molecule type" value="Genomic_DNA"/>
</dbReference>
<proteinExistence type="inferred from homology"/>
<dbReference type="InterPro" id="IPR000683">
    <property type="entry name" value="Gfo/Idh/MocA-like_OxRdtase_N"/>
</dbReference>
<protein>
    <submittedName>
        <fullName evidence="5">Predicted dehydrogenase</fullName>
    </submittedName>
</protein>
<accession>A0A1K1LJ52</accession>
<dbReference type="PANTHER" id="PTHR22604">
    <property type="entry name" value="OXIDOREDUCTASES"/>
    <property type="match status" value="1"/>
</dbReference>
<dbReference type="Gene3D" id="3.30.360.10">
    <property type="entry name" value="Dihydrodipicolinate Reductase, domain 2"/>
    <property type="match status" value="1"/>
</dbReference>
<feature type="domain" description="GFO/IDH/MocA-like oxidoreductase" evidence="4">
    <location>
        <begin position="131"/>
        <end position="245"/>
    </location>
</feature>
<evidence type="ECO:0000313" key="5">
    <source>
        <dbReference type="EMBL" id="SFW10903.1"/>
    </source>
</evidence>
<dbReference type="SUPFAM" id="SSF51735">
    <property type="entry name" value="NAD(P)-binding Rossmann-fold domains"/>
    <property type="match status" value="1"/>
</dbReference>
<dbReference type="AlphaFoldDB" id="A0A1K1LJ52"/>
<dbReference type="Pfam" id="PF01408">
    <property type="entry name" value="GFO_IDH_MocA"/>
    <property type="match status" value="1"/>
</dbReference>
<gene>
    <name evidence="5" type="ORF">SAMN02910280_0427</name>
</gene>
<name>A0A1K1LJ52_RUMFL</name>
<keyword evidence="2" id="KW-0560">Oxidoreductase</keyword>
<dbReference type="Proteomes" id="UP000183461">
    <property type="component" value="Unassembled WGS sequence"/>
</dbReference>
<dbReference type="Pfam" id="PF22725">
    <property type="entry name" value="GFO_IDH_MocA_C3"/>
    <property type="match status" value="1"/>
</dbReference>
<dbReference type="GO" id="GO:0016491">
    <property type="term" value="F:oxidoreductase activity"/>
    <property type="evidence" value="ECO:0007669"/>
    <property type="project" value="UniProtKB-KW"/>
</dbReference>
<evidence type="ECO:0000259" key="3">
    <source>
        <dbReference type="Pfam" id="PF01408"/>
    </source>
</evidence>
<evidence type="ECO:0000256" key="2">
    <source>
        <dbReference type="ARBA" id="ARBA00023002"/>
    </source>
</evidence>
<evidence type="ECO:0000313" key="6">
    <source>
        <dbReference type="Proteomes" id="UP000183461"/>
    </source>
</evidence>
<dbReference type="GO" id="GO:0000166">
    <property type="term" value="F:nucleotide binding"/>
    <property type="evidence" value="ECO:0007669"/>
    <property type="project" value="InterPro"/>
</dbReference>
<evidence type="ECO:0000256" key="1">
    <source>
        <dbReference type="ARBA" id="ARBA00010928"/>
    </source>
</evidence>
<dbReference type="PANTHER" id="PTHR22604:SF105">
    <property type="entry name" value="TRANS-1,2-DIHYDROBENZENE-1,2-DIOL DEHYDROGENASE"/>
    <property type="match status" value="1"/>
</dbReference>
<dbReference type="InterPro" id="IPR050984">
    <property type="entry name" value="Gfo/Idh/MocA_domain"/>
</dbReference>
<dbReference type="Gene3D" id="3.40.50.720">
    <property type="entry name" value="NAD(P)-binding Rossmann-like Domain"/>
    <property type="match status" value="1"/>
</dbReference>
<evidence type="ECO:0000259" key="4">
    <source>
        <dbReference type="Pfam" id="PF22725"/>
    </source>
</evidence>
<dbReference type="RefSeq" id="WP_072298885.1">
    <property type="nucleotide sequence ID" value="NZ_FPIP01000001.1"/>
</dbReference>
<feature type="domain" description="Gfo/Idh/MocA-like oxidoreductase N-terminal" evidence="3">
    <location>
        <begin position="4"/>
        <end position="120"/>
    </location>
</feature>
<dbReference type="SUPFAM" id="SSF55347">
    <property type="entry name" value="Glyceraldehyde-3-phosphate dehydrogenase-like, C-terminal domain"/>
    <property type="match status" value="1"/>
</dbReference>
<sequence>MEKFKWGVIGTGKIAHKFAVALKHCEKAQLCGVASRTENKAKKFAEEFGFEKYYGSYADFAANSDAEIVYIATPMASHFADAKLCIEHGKNVLCEKSLTLNAAQTEELLALAKAKGVFFMEAMWMKCRPVYRKMKEWIASGLIGDIEYIKADFSNFITYDENDRLFRADCGGGCLLDLGIYPLTLAHDLLGMPDEIISSAHMMNGFDMSNSIMLRYKSGAFVSADNGFEIQLRNNAIISGSKGFITLGNWFHCTDEGVLFDRRGNEVERFVYKDEINGYEYEVDEVHRCLEAGLLESTLVPHSDTIEVMKIMDKCRKQWGMKFPNE</sequence>
<dbReference type="InterPro" id="IPR036291">
    <property type="entry name" value="NAD(P)-bd_dom_sf"/>
</dbReference>
<organism evidence="5 6">
    <name type="scientific">Ruminococcus flavefaciens</name>
    <dbReference type="NCBI Taxonomy" id="1265"/>
    <lineage>
        <taxon>Bacteria</taxon>
        <taxon>Bacillati</taxon>
        <taxon>Bacillota</taxon>
        <taxon>Clostridia</taxon>
        <taxon>Eubacteriales</taxon>
        <taxon>Oscillospiraceae</taxon>
        <taxon>Ruminococcus</taxon>
    </lineage>
</organism>
<comment type="similarity">
    <text evidence="1">Belongs to the Gfo/Idh/MocA family.</text>
</comment>
<dbReference type="InterPro" id="IPR055170">
    <property type="entry name" value="GFO_IDH_MocA-like_dom"/>
</dbReference>